<dbReference type="VEuPathDB" id="TriTrypDB:ADEAN_000905600"/>
<sequence>MRHIVVLGDSLTEQGYASGWVSQLSNAYIRRAGVINGGLSGYNSRWLKEALLTAELRQRWLPSSLLEETPPLFATLLIGSNDCASNEQHVPLEEFKENIQAVVEFVLTTWKPVGGVFVVTLPPIMEEVWAATNGLNRTLKDCRAYRTATLEAVAGKEDVHVVDFHTVMLGYSREEGWDGSGEVPYDPAAPYGALLRDGLHLNEKGGALLFETLMQAVRSSPKAKKISEKKLSMLAPYWGEVCKKDGKTGE</sequence>
<dbReference type="GO" id="GO:0016788">
    <property type="term" value="F:hydrolase activity, acting on ester bonds"/>
    <property type="evidence" value="ECO:0007669"/>
    <property type="project" value="InterPro"/>
</dbReference>
<evidence type="ECO:0000313" key="1">
    <source>
        <dbReference type="EMBL" id="CAD2221524.1"/>
    </source>
</evidence>
<dbReference type="SUPFAM" id="SSF52266">
    <property type="entry name" value="SGNH hydrolase"/>
    <property type="match status" value="1"/>
</dbReference>
<gene>
    <name evidence="1" type="ORF">ADEAN_000905600</name>
</gene>
<keyword evidence="2" id="KW-1185">Reference proteome</keyword>
<dbReference type="EMBL" id="LR877165">
    <property type="protein sequence ID" value="CAD2221524.1"/>
    <property type="molecule type" value="Genomic_DNA"/>
</dbReference>
<dbReference type="Gene3D" id="3.40.50.1110">
    <property type="entry name" value="SGNH hydrolase"/>
    <property type="match status" value="1"/>
</dbReference>
<dbReference type="InterPro" id="IPR045136">
    <property type="entry name" value="Iah1-like"/>
</dbReference>
<dbReference type="AlphaFoldDB" id="A0A7G2CRB5"/>
<evidence type="ECO:0000313" key="2">
    <source>
        <dbReference type="Proteomes" id="UP000515908"/>
    </source>
</evidence>
<proteinExistence type="predicted"/>
<dbReference type="InterPro" id="IPR001087">
    <property type="entry name" value="GDSL"/>
</dbReference>
<dbReference type="Pfam" id="PF00657">
    <property type="entry name" value="Lipase_GDSL"/>
    <property type="match status" value="1"/>
</dbReference>
<reference evidence="1 2" key="1">
    <citation type="submission" date="2020-08" db="EMBL/GenBank/DDBJ databases">
        <authorList>
            <person name="Newling K."/>
            <person name="Davey J."/>
            <person name="Forrester S."/>
        </authorList>
    </citation>
    <scope>NUCLEOTIDE SEQUENCE [LARGE SCALE GENOMIC DNA]</scope>
    <source>
        <strain evidence="2">Crithidia deanei Carvalho (ATCC PRA-265)</strain>
    </source>
</reference>
<accession>A0A7G2CRB5</accession>
<dbReference type="PANTHER" id="PTHR14209:SF19">
    <property type="entry name" value="ISOAMYL ACETATE-HYDROLYZING ESTERASE 1 HOMOLOG"/>
    <property type="match status" value="1"/>
</dbReference>
<keyword evidence="1" id="KW-0378">Hydrolase</keyword>
<dbReference type="InterPro" id="IPR036514">
    <property type="entry name" value="SGNH_hydro_sf"/>
</dbReference>
<dbReference type="Proteomes" id="UP000515908">
    <property type="component" value="Chromosome 21"/>
</dbReference>
<protein>
    <submittedName>
        <fullName evidence="1">GDSL-like Lipase/Acylhydrolase/GDSL-like Lipase/Acylhydrolase family, putative</fullName>
    </submittedName>
</protein>
<organism evidence="1 2">
    <name type="scientific">Angomonas deanei</name>
    <dbReference type="NCBI Taxonomy" id="59799"/>
    <lineage>
        <taxon>Eukaryota</taxon>
        <taxon>Discoba</taxon>
        <taxon>Euglenozoa</taxon>
        <taxon>Kinetoplastea</taxon>
        <taxon>Metakinetoplastina</taxon>
        <taxon>Trypanosomatida</taxon>
        <taxon>Trypanosomatidae</taxon>
        <taxon>Strigomonadinae</taxon>
        <taxon>Angomonas</taxon>
    </lineage>
</organism>
<name>A0A7G2CRB5_9TRYP</name>
<dbReference type="PANTHER" id="PTHR14209">
    <property type="entry name" value="ISOAMYL ACETATE-HYDROLYZING ESTERASE 1"/>
    <property type="match status" value="1"/>
</dbReference>